<feature type="transmembrane region" description="Helical" evidence="8">
    <location>
        <begin position="38"/>
        <end position="59"/>
    </location>
</feature>
<dbReference type="SMART" id="SM00267">
    <property type="entry name" value="GGDEF"/>
    <property type="match status" value="1"/>
</dbReference>
<dbReference type="InterPro" id="IPR050469">
    <property type="entry name" value="Diguanylate_Cyclase"/>
</dbReference>
<dbReference type="Pfam" id="PF08448">
    <property type="entry name" value="PAS_4"/>
    <property type="match status" value="1"/>
</dbReference>
<evidence type="ECO:0000256" key="7">
    <source>
        <dbReference type="ARBA" id="ARBA00034247"/>
    </source>
</evidence>
<dbReference type="EC" id="2.7.7.65" evidence="2"/>
<dbReference type="Proteomes" id="UP000309667">
    <property type="component" value="Unassembled WGS sequence"/>
</dbReference>
<dbReference type="SUPFAM" id="SSF55785">
    <property type="entry name" value="PYP-like sensor domain (PAS domain)"/>
    <property type="match status" value="2"/>
</dbReference>
<dbReference type="CDD" id="cd00130">
    <property type="entry name" value="PAS"/>
    <property type="match status" value="1"/>
</dbReference>
<feature type="transmembrane region" description="Helical" evidence="8">
    <location>
        <begin position="98"/>
        <end position="124"/>
    </location>
</feature>
<evidence type="ECO:0000256" key="6">
    <source>
        <dbReference type="ARBA" id="ARBA00023136"/>
    </source>
</evidence>
<dbReference type="InterPro" id="IPR000160">
    <property type="entry name" value="GGDEF_dom"/>
</dbReference>
<keyword evidence="4 8" id="KW-0812">Transmembrane</keyword>
<dbReference type="PANTHER" id="PTHR45138">
    <property type="entry name" value="REGULATORY COMPONENTS OF SENSORY TRANSDUCTION SYSTEM"/>
    <property type="match status" value="1"/>
</dbReference>
<dbReference type="InterPro" id="IPR043128">
    <property type="entry name" value="Rev_trsase/Diguanyl_cyclase"/>
</dbReference>
<dbReference type="Gene3D" id="3.30.450.20">
    <property type="entry name" value="PAS domain"/>
    <property type="match status" value="2"/>
</dbReference>
<evidence type="ECO:0000313" key="11">
    <source>
        <dbReference type="EMBL" id="THV12514.1"/>
    </source>
</evidence>
<evidence type="ECO:0000256" key="1">
    <source>
        <dbReference type="ARBA" id="ARBA00004651"/>
    </source>
</evidence>
<name>A0ABY2QUA3_9HYPH</name>
<dbReference type="PANTHER" id="PTHR45138:SF9">
    <property type="entry name" value="DIGUANYLATE CYCLASE DGCM-RELATED"/>
    <property type="match status" value="1"/>
</dbReference>
<dbReference type="SMART" id="SM00091">
    <property type="entry name" value="PAS"/>
    <property type="match status" value="2"/>
</dbReference>
<evidence type="ECO:0000313" key="12">
    <source>
        <dbReference type="Proteomes" id="UP000309667"/>
    </source>
</evidence>
<evidence type="ECO:0000256" key="8">
    <source>
        <dbReference type="SAM" id="Phobius"/>
    </source>
</evidence>
<dbReference type="SUPFAM" id="SSF55073">
    <property type="entry name" value="Nucleotide cyclase"/>
    <property type="match status" value="1"/>
</dbReference>
<sequence>MEANGLLITFLAQMGVISFALTFCSFVRDRVRGKQSVWRLIVSGLFFGGTAALLMNMSGELIDGFRFDLRIVPLAIVGLIAGPIGAIMAACTASAARLWLGGAGAALGLLGIWLACLVSISGHFFLKRGYIRPSDVLLFSTLNAGIAFLILLVLPQTVRANLSQFNAQYTLLALNFVGTLISASFVRLDQLRRESAHLNELHSQIVSALPDALSVKDLDGRFLIANDPTAVLMGATDGVAMVGKTDFDYYKPEEAALFWKQEQEFLADPKPVVLEQQFNRNGRTYWLSTVKAPYRDERGELKGIVSHTSDVTAQKALQTELISTQVLLETAMGEMADGLAMFDREGRLVMWNRRYLEFFPYVDEESCHGRTLAELLSAGVLRGDIKIPTTVSPFAWVEDEVERSQSAQLSDLRLSDGRWVSKSTRLLADGGWVTIYSDISDRKAAIQQLERLASKDGLTELANRRIFDRSLEVAFQESRDTHKELSLLLIDVDHFKSYNDTYGHPAGDEVLRRIANVLHSGCRGDMDLAARYGGEEFAVVLPNCSQDEAHDVAARLANAVRQLEIPQVGSSKGRVTVSIGLATTDELMMGCQQLLKGCDEALYAAKSAGRDRVRAATAVLGRSLAL</sequence>
<dbReference type="InterPro" id="IPR000014">
    <property type="entry name" value="PAS"/>
</dbReference>
<dbReference type="NCBIfam" id="TIGR00254">
    <property type="entry name" value="GGDEF"/>
    <property type="match status" value="1"/>
</dbReference>
<comment type="catalytic activity">
    <reaction evidence="7">
        <text>2 GTP = 3',3'-c-di-GMP + 2 diphosphate</text>
        <dbReference type="Rhea" id="RHEA:24898"/>
        <dbReference type="ChEBI" id="CHEBI:33019"/>
        <dbReference type="ChEBI" id="CHEBI:37565"/>
        <dbReference type="ChEBI" id="CHEBI:58805"/>
        <dbReference type="EC" id="2.7.7.65"/>
    </reaction>
</comment>
<dbReference type="RefSeq" id="WP_136559308.1">
    <property type="nucleotide sequence ID" value="NZ_STGT01000004.1"/>
</dbReference>
<evidence type="ECO:0000259" key="10">
    <source>
        <dbReference type="PROSITE" id="PS50887"/>
    </source>
</evidence>
<keyword evidence="12" id="KW-1185">Reference proteome</keyword>
<keyword evidence="6 8" id="KW-0472">Membrane</keyword>
<dbReference type="InterPro" id="IPR035965">
    <property type="entry name" value="PAS-like_dom_sf"/>
</dbReference>
<dbReference type="Pfam" id="PF12860">
    <property type="entry name" value="PAS_7"/>
    <property type="match status" value="1"/>
</dbReference>
<dbReference type="Pfam" id="PF07694">
    <property type="entry name" value="5TM-5TMR_LYT"/>
    <property type="match status" value="1"/>
</dbReference>
<accession>A0ABY2QUA3</accession>
<evidence type="ECO:0000256" key="5">
    <source>
        <dbReference type="ARBA" id="ARBA00022989"/>
    </source>
</evidence>
<keyword evidence="3" id="KW-1003">Cell membrane</keyword>
<reference evidence="11 12" key="1">
    <citation type="submission" date="2019-04" db="EMBL/GenBank/DDBJ databases">
        <title>Genome sequence of strain 7209-2.</title>
        <authorList>
            <person name="Gao J."/>
            <person name="Sun J."/>
        </authorList>
    </citation>
    <scope>NUCLEOTIDE SEQUENCE [LARGE SCALE GENOMIC DNA]</scope>
    <source>
        <strain evidence="11 12">7209-2</strain>
    </source>
</reference>
<feature type="transmembrane region" description="Helical" evidence="8">
    <location>
        <begin position="136"/>
        <end position="154"/>
    </location>
</feature>
<evidence type="ECO:0000256" key="2">
    <source>
        <dbReference type="ARBA" id="ARBA00012528"/>
    </source>
</evidence>
<keyword evidence="5 8" id="KW-1133">Transmembrane helix</keyword>
<feature type="transmembrane region" description="Helical" evidence="8">
    <location>
        <begin position="6"/>
        <end position="26"/>
    </location>
</feature>
<dbReference type="Gene3D" id="3.30.70.270">
    <property type="match status" value="1"/>
</dbReference>
<dbReference type="InterPro" id="IPR035952">
    <property type="entry name" value="Rhomboid-like_sf"/>
</dbReference>
<dbReference type="CDD" id="cd01949">
    <property type="entry name" value="GGDEF"/>
    <property type="match status" value="1"/>
</dbReference>
<organism evidence="11 12">
    <name type="scientific">Rhizobium rhizophilum</name>
    <dbReference type="NCBI Taxonomy" id="1850373"/>
    <lineage>
        <taxon>Bacteria</taxon>
        <taxon>Pseudomonadati</taxon>
        <taxon>Pseudomonadota</taxon>
        <taxon>Alphaproteobacteria</taxon>
        <taxon>Hyphomicrobiales</taxon>
        <taxon>Rhizobiaceae</taxon>
        <taxon>Rhizobium/Agrobacterium group</taxon>
        <taxon>Rhizobium</taxon>
    </lineage>
</organism>
<protein>
    <recommendedName>
        <fullName evidence="2">diguanylate cyclase</fullName>
        <ecNumber evidence="2">2.7.7.65</ecNumber>
    </recommendedName>
</protein>
<dbReference type="SUPFAM" id="SSF144091">
    <property type="entry name" value="Rhomboid-like"/>
    <property type="match status" value="1"/>
</dbReference>
<dbReference type="PROSITE" id="PS50887">
    <property type="entry name" value="GGDEF"/>
    <property type="match status" value="1"/>
</dbReference>
<feature type="domain" description="GGDEF" evidence="10">
    <location>
        <begin position="483"/>
        <end position="618"/>
    </location>
</feature>
<dbReference type="PROSITE" id="PS50113">
    <property type="entry name" value="PAC"/>
    <property type="match status" value="1"/>
</dbReference>
<dbReference type="NCBIfam" id="TIGR00229">
    <property type="entry name" value="sensory_box"/>
    <property type="match status" value="1"/>
</dbReference>
<feature type="domain" description="PAC" evidence="9">
    <location>
        <begin position="268"/>
        <end position="323"/>
    </location>
</feature>
<dbReference type="EMBL" id="STGT01000004">
    <property type="protein sequence ID" value="THV12514.1"/>
    <property type="molecule type" value="Genomic_DNA"/>
</dbReference>
<dbReference type="InterPro" id="IPR000700">
    <property type="entry name" value="PAS-assoc_C"/>
</dbReference>
<dbReference type="InterPro" id="IPR011620">
    <property type="entry name" value="Sig_transdc_His_kinase_LytS_TM"/>
</dbReference>
<comment type="subcellular location">
    <subcellularLocation>
        <location evidence="1">Cell membrane</location>
        <topology evidence="1">Multi-pass membrane protein</topology>
    </subcellularLocation>
</comment>
<dbReference type="InterPro" id="IPR013656">
    <property type="entry name" value="PAS_4"/>
</dbReference>
<feature type="transmembrane region" description="Helical" evidence="8">
    <location>
        <begin position="71"/>
        <end position="91"/>
    </location>
</feature>
<proteinExistence type="predicted"/>
<dbReference type="InterPro" id="IPR029787">
    <property type="entry name" value="Nucleotide_cyclase"/>
</dbReference>
<gene>
    <name evidence="11" type="ORF">E9677_17300</name>
</gene>
<evidence type="ECO:0000256" key="4">
    <source>
        <dbReference type="ARBA" id="ARBA00022692"/>
    </source>
</evidence>
<evidence type="ECO:0000256" key="3">
    <source>
        <dbReference type="ARBA" id="ARBA00022475"/>
    </source>
</evidence>
<dbReference type="Pfam" id="PF00990">
    <property type="entry name" value="GGDEF"/>
    <property type="match status" value="1"/>
</dbReference>
<feature type="transmembrane region" description="Helical" evidence="8">
    <location>
        <begin position="166"/>
        <end position="186"/>
    </location>
</feature>
<evidence type="ECO:0000259" key="9">
    <source>
        <dbReference type="PROSITE" id="PS50113"/>
    </source>
</evidence>
<comment type="caution">
    <text evidence="11">The sequence shown here is derived from an EMBL/GenBank/DDBJ whole genome shotgun (WGS) entry which is preliminary data.</text>
</comment>